<name>A0A542YET6_9MICO</name>
<dbReference type="Proteomes" id="UP000317998">
    <property type="component" value="Unassembled WGS sequence"/>
</dbReference>
<evidence type="ECO:0000313" key="2">
    <source>
        <dbReference type="EMBL" id="TQL46597.1"/>
    </source>
</evidence>
<dbReference type="Pfam" id="PF10615">
    <property type="entry name" value="DUF2470"/>
    <property type="match status" value="1"/>
</dbReference>
<dbReference type="Gene3D" id="3.20.180.10">
    <property type="entry name" value="PNP-oxidase-like"/>
    <property type="match status" value="1"/>
</dbReference>
<dbReference type="SUPFAM" id="SSF50475">
    <property type="entry name" value="FMN-binding split barrel"/>
    <property type="match status" value="1"/>
</dbReference>
<organism evidence="2 3">
    <name type="scientific">Homoserinimonas aerilata</name>
    <dbReference type="NCBI Taxonomy" id="1162970"/>
    <lineage>
        <taxon>Bacteria</taxon>
        <taxon>Bacillati</taxon>
        <taxon>Actinomycetota</taxon>
        <taxon>Actinomycetes</taxon>
        <taxon>Micrococcales</taxon>
        <taxon>Microbacteriaceae</taxon>
        <taxon>Homoserinimonas</taxon>
    </lineage>
</organism>
<dbReference type="InterPro" id="IPR037119">
    <property type="entry name" value="Haem_oxidase_HugZ-like_sf"/>
</dbReference>
<comment type="caution">
    <text evidence="2">The sequence shown here is derived from an EMBL/GenBank/DDBJ whole genome shotgun (WGS) entry which is preliminary data.</text>
</comment>
<sequence length="102" mass="11128">MPTSQNTFTPDVIAAVLHHMNDDHSDDNLLIARAFGTPDAESATMIDLDQHGGQWTYSAAGQAQALTVPWTAEISERAEIRREIVVLYDKACATLGVSPRPH</sequence>
<proteinExistence type="predicted"/>
<dbReference type="InterPro" id="IPR019595">
    <property type="entry name" value="DUF2470"/>
</dbReference>
<evidence type="ECO:0000259" key="1">
    <source>
        <dbReference type="Pfam" id="PF10615"/>
    </source>
</evidence>
<keyword evidence="3" id="KW-1185">Reference proteome</keyword>
<gene>
    <name evidence="2" type="ORF">FB562_2121</name>
</gene>
<dbReference type="RefSeq" id="WP_246081459.1">
    <property type="nucleotide sequence ID" value="NZ_VFOM01000002.1"/>
</dbReference>
<feature type="domain" description="DUF2470" evidence="1">
    <location>
        <begin position="15"/>
        <end position="85"/>
    </location>
</feature>
<protein>
    <submittedName>
        <fullName evidence="2">Uncharacterized protein DUF2470</fullName>
    </submittedName>
</protein>
<dbReference type="EMBL" id="VFOM01000002">
    <property type="protein sequence ID" value="TQL46597.1"/>
    <property type="molecule type" value="Genomic_DNA"/>
</dbReference>
<dbReference type="AlphaFoldDB" id="A0A542YET6"/>
<evidence type="ECO:0000313" key="3">
    <source>
        <dbReference type="Proteomes" id="UP000317998"/>
    </source>
</evidence>
<reference evidence="2 3" key="1">
    <citation type="submission" date="2019-06" db="EMBL/GenBank/DDBJ databases">
        <title>Sequencing the genomes of 1000 actinobacteria strains.</title>
        <authorList>
            <person name="Klenk H.-P."/>
        </authorList>
    </citation>
    <scope>NUCLEOTIDE SEQUENCE [LARGE SCALE GENOMIC DNA]</scope>
    <source>
        <strain evidence="2 3">DSM 26477</strain>
    </source>
</reference>
<accession>A0A542YET6</accession>